<accession>A0A183GXG5</accession>
<protein>
    <submittedName>
        <fullName evidence="3">Phlebovirus_G2 domain-containing protein</fullName>
    </submittedName>
</protein>
<evidence type="ECO:0000259" key="1">
    <source>
        <dbReference type="Pfam" id="PF07245"/>
    </source>
</evidence>
<feature type="domain" description="Phlebovirus glycoprotein G2 fusion" evidence="1">
    <location>
        <begin position="7"/>
        <end position="235"/>
    </location>
</feature>
<reference evidence="3" key="1">
    <citation type="submission" date="2019-09" db="UniProtKB">
        <authorList>
            <consortium name="WormBaseParasite"/>
        </authorList>
    </citation>
    <scope>IDENTIFICATION</scope>
</reference>
<evidence type="ECO:0000313" key="3">
    <source>
        <dbReference type="WBParaSite" id="HPBE_0002738501-mRNA-1"/>
    </source>
</evidence>
<dbReference type="InterPro" id="IPR009878">
    <property type="entry name" value="Phlebovirus_G2_fusion"/>
</dbReference>
<keyword evidence="2" id="KW-1185">Reference proteome</keyword>
<dbReference type="Pfam" id="PF07245">
    <property type="entry name" value="Phlebovirus_G2"/>
    <property type="match status" value="1"/>
</dbReference>
<sequence length="243" mass="27456">LVVTNGCRNIDVLHQQATICAFAPNGSKQCMLEAMEVFKLNSFKKTACIRLFYNETLIKELQFQWKQLRLTCVQEDLLFTRNTVQKVIDSKRCAHSGSCVEQKCASINASTILPELEQGNGYPGITRCVESCGGPGCGCFYLSSGCLFYRIFNVPADEKIYKIFKCYQWNENFHVEFTSITGYGQRIKKKVLSLKPTIPFRMDNMMITLNTVTMPPTPELSSTFITDGSEIAIWRHGNSPTLI</sequence>
<name>A0A183GXG5_HELPZ</name>
<proteinExistence type="predicted"/>
<dbReference type="WBParaSite" id="HPBE_0002738501-mRNA-1">
    <property type="protein sequence ID" value="HPBE_0002738501-mRNA-1"/>
    <property type="gene ID" value="HPBE_0002738501"/>
</dbReference>
<dbReference type="Proteomes" id="UP000050761">
    <property type="component" value="Unassembled WGS sequence"/>
</dbReference>
<organism evidence="2 3">
    <name type="scientific">Heligmosomoides polygyrus</name>
    <name type="common">Parasitic roundworm</name>
    <dbReference type="NCBI Taxonomy" id="6339"/>
    <lineage>
        <taxon>Eukaryota</taxon>
        <taxon>Metazoa</taxon>
        <taxon>Ecdysozoa</taxon>
        <taxon>Nematoda</taxon>
        <taxon>Chromadorea</taxon>
        <taxon>Rhabditida</taxon>
        <taxon>Rhabditina</taxon>
        <taxon>Rhabditomorpha</taxon>
        <taxon>Strongyloidea</taxon>
        <taxon>Heligmosomidae</taxon>
        <taxon>Heligmosomoides</taxon>
    </lineage>
</organism>
<evidence type="ECO:0000313" key="2">
    <source>
        <dbReference type="Proteomes" id="UP000050761"/>
    </source>
</evidence>
<dbReference type="AlphaFoldDB" id="A0A183GXG5"/>